<evidence type="ECO:0000313" key="3">
    <source>
        <dbReference type="Proteomes" id="UP001497516"/>
    </source>
</evidence>
<protein>
    <submittedName>
        <fullName evidence="2">Uncharacterized protein</fullName>
    </submittedName>
</protein>
<feature type="region of interest" description="Disordered" evidence="1">
    <location>
        <begin position="93"/>
        <end position="117"/>
    </location>
</feature>
<gene>
    <name evidence="2" type="ORF">LTRI10_LOCUS53442</name>
</gene>
<reference evidence="2 3" key="1">
    <citation type="submission" date="2024-04" db="EMBL/GenBank/DDBJ databases">
        <authorList>
            <person name="Fracassetti M."/>
        </authorList>
    </citation>
    <scope>NUCLEOTIDE SEQUENCE [LARGE SCALE GENOMIC DNA]</scope>
</reference>
<dbReference type="Proteomes" id="UP001497516">
    <property type="component" value="Chromosome 9"/>
</dbReference>
<sequence length="117" mass="13285">MVIPPRLPSFQRLVSTVYSPTSRFMVMSLCRLCCTKTKHFSFTKRCHFKQSQKQPGTILYWSVALRSLSLLLEENSSNNDLLHRSLTLTRNHNSFLEPTSPSTVSTGADQVSNSYAE</sequence>
<accession>A0AAV2GU12</accession>
<name>A0AAV2GU12_9ROSI</name>
<proteinExistence type="predicted"/>
<keyword evidence="3" id="KW-1185">Reference proteome</keyword>
<organism evidence="2 3">
    <name type="scientific">Linum trigynum</name>
    <dbReference type="NCBI Taxonomy" id="586398"/>
    <lineage>
        <taxon>Eukaryota</taxon>
        <taxon>Viridiplantae</taxon>
        <taxon>Streptophyta</taxon>
        <taxon>Embryophyta</taxon>
        <taxon>Tracheophyta</taxon>
        <taxon>Spermatophyta</taxon>
        <taxon>Magnoliopsida</taxon>
        <taxon>eudicotyledons</taxon>
        <taxon>Gunneridae</taxon>
        <taxon>Pentapetalae</taxon>
        <taxon>rosids</taxon>
        <taxon>fabids</taxon>
        <taxon>Malpighiales</taxon>
        <taxon>Linaceae</taxon>
        <taxon>Linum</taxon>
    </lineage>
</organism>
<dbReference type="AlphaFoldDB" id="A0AAV2GU12"/>
<evidence type="ECO:0000256" key="1">
    <source>
        <dbReference type="SAM" id="MobiDB-lite"/>
    </source>
</evidence>
<dbReference type="EMBL" id="OZ034822">
    <property type="protein sequence ID" value="CAL1414270.1"/>
    <property type="molecule type" value="Genomic_DNA"/>
</dbReference>
<evidence type="ECO:0000313" key="2">
    <source>
        <dbReference type="EMBL" id="CAL1414270.1"/>
    </source>
</evidence>